<keyword evidence="1" id="KW-0812">Transmembrane</keyword>
<dbReference type="Proteomes" id="UP000297564">
    <property type="component" value="Unassembled WGS sequence"/>
</dbReference>
<evidence type="ECO:0000256" key="1">
    <source>
        <dbReference type="SAM" id="Phobius"/>
    </source>
</evidence>
<protein>
    <recommendedName>
        <fullName evidence="4">DUF2489 domain-containing protein</fullName>
    </recommendedName>
</protein>
<name>A0A4Z0BTJ3_9BURK</name>
<dbReference type="OrthoDB" id="8911777at2"/>
<sequence>MSPLAYYALWLVLGLVAVAAVSAAFTRLMRRREQALVLAEALARHSVWVAAQRSRLELAPRRDEADAALQQAQEVQARWFPHLAPALATVMQVDQRIEGFLMHQRRLRFHDPEAWLESDHDQQFMSLWREYLEAIEGVTARLERATGEVPGFVRHGPV</sequence>
<evidence type="ECO:0000313" key="3">
    <source>
        <dbReference type="Proteomes" id="UP000297564"/>
    </source>
</evidence>
<keyword evidence="3" id="KW-1185">Reference proteome</keyword>
<dbReference type="RefSeq" id="WP_135284633.1">
    <property type="nucleotide sequence ID" value="NZ_SMLL01000003.1"/>
</dbReference>
<evidence type="ECO:0000313" key="2">
    <source>
        <dbReference type="EMBL" id="TFZ01335.1"/>
    </source>
</evidence>
<organism evidence="2 3">
    <name type="scientific">Ramlibacter rhizophilus</name>
    <dbReference type="NCBI Taxonomy" id="1781167"/>
    <lineage>
        <taxon>Bacteria</taxon>
        <taxon>Pseudomonadati</taxon>
        <taxon>Pseudomonadota</taxon>
        <taxon>Betaproteobacteria</taxon>
        <taxon>Burkholderiales</taxon>
        <taxon>Comamonadaceae</taxon>
        <taxon>Ramlibacter</taxon>
    </lineage>
</organism>
<evidence type="ECO:0008006" key="4">
    <source>
        <dbReference type="Google" id="ProtNLM"/>
    </source>
</evidence>
<keyword evidence="1" id="KW-1133">Transmembrane helix</keyword>
<accession>A0A4Z0BTJ3</accession>
<comment type="caution">
    <text evidence="2">The sequence shown here is derived from an EMBL/GenBank/DDBJ whole genome shotgun (WGS) entry which is preliminary data.</text>
</comment>
<dbReference type="EMBL" id="SMLL01000003">
    <property type="protein sequence ID" value="TFZ01335.1"/>
    <property type="molecule type" value="Genomic_DNA"/>
</dbReference>
<feature type="transmembrane region" description="Helical" evidence="1">
    <location>
        <begin position="6"/>
        <end position="25"/>
    </location>
</feature>
<proteinExistence type="predicted"/>
<dbReference type="AlphaFoldDB" id="A0A4Z0BTJ3"/>
<gene>
    <name evidence="2" type="ORF">EZ242_08110</name>
</gene>
<keyword evidence="1" id="KW-0472">Membrane</keyword>
<reference evidence="2 3" key="1">
    <citation type="submission" date="2019-03" db="EMBL/GenBank/DDBJ databases">
        <title>Ramlibacter rhizophilus CCTCC AB2015357, whole genome shotgun sequence.</title>
        <authorList>
            <person name="Zhang X."/>
            <person name="Feng G."/>
            <person name="Zhu H."/>
        </authorList>
    </citation>
    <scope>NUCLEOTIDE SEQUENCE [LARGE SCALE GENOMIC DNA]</scope>
    <source>
        <strain evidence="2 3">CCTCC AB2015357</strain>
    </source>
</reference>